<proteinExistence type="predicted"/>
<accession>A0A9P5CTB7</accession>
<feature type="compositionally biased region" description="Low complexity" evidence="1">
    <location>
        <begin position="186"/>
        <end position="199"/>
    </location>
</feature>
<feature type="region of interest" description="Disordered" evidence="1">
    <location>
        <begin position="115"/>
        <end position="144"/>
    </location>
</feature>
<gene>
    <name evidence="3" type="ORF">M406DRAFT_65979</name>
</gene>
<evidence type="ECO:0000256" key="1">
    <source>
        <dbReference type="SAM" id="MobiDB-lite"/>
    </source>
</evidence>
<dbReference type="RefSeq" id="XP_040780448.1">
    <property type="nucleotide sequence ID" value="XM_040924958.1"/>
</dbReference>
<sequence>MRTSNVIGSLLATMVMAAGVQGAPVNNQRDLDTLDARAPQLTGIVDALEDAFKGVSSASKGLKTSKTTEKEAQSSSSSGSGGETVSISSVDAKRSPQLTGIVDALEDAFKGVSSASKGLKTSKTTEKEAQSSSSSSSGGETVSIPSVDVKRQLSGIVDALEDAFKGVSTASKGLKTAKTTEKEAQSSTSSSSGSSTSGSVTAVIPSVDI</sequence>
<evidence type="ECO:0000313" key="4">
    <source>
        <dbReference type="Proteomes" id="UP000803844"/>
    </source>
</evidence>
<organism evidence="3 4">
    <name type="scientific">Cryphonectria parasitica (strain ATCC 38755 / EP155)</name>
    <dbReference type="NCBI Taxonomy" id="660469"/>
    <lineage>
        <taxon>Eukaryota</taxon>
        <taxon>Fungi</taxon>
        <taxon>Dikarya</taxon>
        <taxon>Ascomycota</taxon>
        <taxon>Pezizomycotina</taxon>
        <taxon>Sordariomycetes</taxon>
        <taxon>Sordariomycetidae</taxon>
        <taxon>Diaporthales</taxon>
        <taxon>Cryphonectriaceae</taxon>
        <taxon>Cryphonectria-Endothia species complex</taxon>
        <taxon>Cryphonectria</taxon>
    </lineage>
</organism>
<dbReference type="AlphaFoldDB" id="A0A9P5CTB7"/>
<comment type="caution">
    <text evidence="3">The sequence shown here is derived from an EMBL/GenBank/DDBJ whole genome shotgun (WGS) entry which is preliminary data.</text>
</comment>
<keyword evidence="2" id="KW-0732">Signal</keyword>
<dbReference type="GeneID" id="63842087"/>
<dbReference type="Proteomes" id="UP000803844">
    <property type="component" value="Unassembled WGS sequence"/>
</dbReference>
<keyword evidence="4" id="KW-1185">Reference proteome</keyword>
<feature type="chain" id="PRO_5040251749" description="Cell wall protein" evidence="2">
    <location>
        <begin position="23"/>
        <end position="209"/>
    </location>
</feature>
<evidence type="ECO:0000313" key="3">
    <source>
        <dbReference type="EMBL" id="KAF3769487.1"/>
    </source>
</evidence>
<evidence type="ECO:0008006" key="5">
    <source>
        <dbReference type="Google" id="ProtNLM"/>
    </source>
</evidence>
<evidence type="ECO:0000256" key="2">
    <source>
        <dbReference type="SAM" id="SignalP"/>
    </source>
</evidence>
<reference evidence="3" key="1">
    <citation type="journal article" date="2020" name="Phytopathology">
        <title>Genome sequence of the chestnut blight fungus Cryphonectria parasitica EP155: A fundamental resource for an archetypical invasive plant pathogen.</title>
        <authorList>
            <person name="Crouch J.A."/>
            <person name="Dawe A."/>
            <person name="Aerts A."/>
            <person name="Barry K."/>
            <person name="Churchill A.C.L."/>
            <person name="Grimwood J."/>
            <person name="Hillman B."/>
            <person name="Milgroom M.G."/>
            <person name="Pangilinan J."/>
            <person name="Smith M."/>
            <person name="Salamov A."/>
            <person name="Schmutz J."/>
            <person name="Yadav J."/>
            <person name="Grigoriev I.V."/>
            <person name="Nuss D."/>
        </authorList>
    </citation>
    <scope>NUCLEOTIDE SEQUENCE</scope>
    <source>
        <strain evidence="3">EP155</strain>
    </source>
</reference>
<feature type="signal peptide" evidence="2">
    <location>
        <begin position="1"/>
        <end position="22"/>
    </location>
</feature>
<feature type="region of interest" description="Disordered" evidence="1">
    <location>
        <begin position="170"/>
        <end position="209"/>
    </location>
</feature>
<feature type="compositionally biased region" description="Low complexity" evidence="1">
    <location>
        <begin position="73"/>
        <end position="89"/>
    </location>
</feature>
<feature type="region of interest" description="Disordered" evidence="1">
    <location>
        <begin position="58"/>
        <end position="91"/>
    </location>
</feature>
<name>A0A9P5CTB7_CRYP1</name>
<dbReference type="EMBL" id="MU032344">
    <property type="protein sequence ID" value="KAF3769487.1"/>
    <property type="molecule type" value="Genomic_DNA"/>
</dbReference>
<protein>
    <recommendedName>
        <fullName evidence="5">Cell wall protein</fullName>
    </recommendedName>
</protein>